<feature type="non-terminal residue" evidence="1">
    <location>
        <position position="1"/>
    </location>
</feature>
<dbReference type="Proteomes" id="UP000715095">
    <property type="component" value="Unassembled WGS sequence"/>
</dbReference>
<accession>A0ABS2DVS3</accession>
<keyword evidence="2" id="KW-1185">Reference proteome</keyword>
<organism evidence="1 2">
    <name type="scientific">Sutterella massiliensis</name>
    <dbReference type="NCBI Taxonomy" id="1816689"/>
    <lineage>
        <taxon>Bacteria</taxon>
        <taxon>Pseudomonadati</taxon>
        <taxon>Pseudomonadota</taxon>
        <taxon>Betaproteobacteria</taxon>
        <taxon>Burkholderiales</taxon>
        <taxon>Sutterellaceae</taxon>
        <taxon>Sutterella</taxon>
    </lineage>
</organism>
<reference evidence="1 2" key="1">
    <citation type="journal article" date="2021" name="Sci. Rep.">
        <title>The distribution of antibiotic resistance genes in chicken gut microbiota commensals.</title>
        <authorList>
            <person name="Juricova H."/>
            <person name="Matiasovicova J."/>
            <person name="Kubasova T."/>
            <person name="Cejkova D."/>
            <person name="Rychlik I."/>
        </authorList>
    </citation>
    <scope>NUCLEOTIDE SEQUENCE [LARGE SCALE GENOMIC DNA]</scope>
    <source>
        <strain evidence="1 2">An829</strain>
    </source>
</reference>
<sequence length="180" mass="18713">TDSQVGSPSGIVAAGNAELTFNGKTEVYTQGDYGEALFVNSDYAGTVAASATFGSKSETTLNGSVAVGMNCPVKLDGTMTVNGFVELIGSLTGSGNLTINGQRAEQEDKIGSIFHYGSEVALNSLAITNADVMNQSNISVDGTITLNDVLFENAEGDPRYDWPDAELQAAELVIGNAEFN</sequence>
<evidence type="ECO:0000313" key="2">
    <source>
        <dbReference type="Proteomes" id="UP000715095"/>
    </source>
</evidence>
<dbReference type="EMBL" id="JACJJC010000235">
    <property type="protein sequence ID" value="MBM6705237.1"/>
    <property type="molecule type" value="Genomic_DNA"/>
</dbReference>
<gene>
    <name evidence="1" type="ORF">H6A60_12255</name>
</gene>
<name>A0ABS2DVS3_9BURK</name>
<proteinExistence type="predicted"/>
<comment type="caution">
    <text evidence="1">The sequence shown here is derived from an EMBL/GenBank/DDBJ whole genome shotgun (WGS) entry which is preliminary data.</text>
</comment>
<protein>
    <submittedName>
        <fullName evidence="1">Uncharacterized protein</fullName>
    </submittedName>
</protein>
<evidence type="ECO:0000313" key="1">
    <source>
        <dbReference type="EMBL" id="MBM6705237.1"/>
    </source>
</evidence>
<feature type="non-terminal residue" evidence="1">
    <location>
        <position position="180"/>
    </location>
</feature>